<proteinExistence type="predicted"/>
<feature type="domain" description="Polysaccharide pyruvyl transferase" evidence="1">
    <location>
        <begin position="14"/>
        <end position="352"/>
    </location>
</feature>
<reference evidence="2" key="1">
    <citation type="submission" date="2017-05" db="EMBL/GenBank/DDBJ databases">
        <authorList>
            <person name="Imhoff J.F."/>
            <person name="Rahn T."/>
            <person name="Kuenzel S."/>
            <person name="Neulinger S.C."/>
        </authorList>
    </citation>
    <scope>NUCLEOTIDE SEQUENCE</scope>
    <source>
        <strain evidence="2">DSM 4395</strain>
    </source>
</reference>
<sequence length="422" mass="47282">MNAVAIIGATFHGNRGAEAMLSATISALEERCPNNLQFNIFSYYPSADQRLISDSRVKIYSAKPAYLVSILLPGSLFYKLFEWLHLGFLRRYLPTSVRALAESKVLLCLAGVSFVDGRIKFLPFNVATLWPALILGVPVVKLAQAMGPFENWLNRLLARLVLSRCFCIFARGERTFSYLQTLQGLSLRVQRADDTAFLFCPEDCISQAYPGLESRLQRLSDSQKAGHLIIGLCPSSVIEKHWRRAGKNYVAWFQSLIHALVTKGYVIALYPNATRGEDMKKLHNNDLPIINTVFLNLEADIRNSVVAFEGSWNVAQIHNIVAACDIHVVSRFHAMIAALNASVPVLVIGWSHKYAEVMDGFGQADMVLDNRMCDLQLVMKNIDRLSSERYARSSCIAKALTKKKESARHQFDHLLVSLDNCL</sequence>
<dbReference type="PANTHER" id="PTHR36836">
    <property type="entry name" value="COLANIC ACID BIOSYNTHESIS PROTEIN WCAK"/>
    <property type="match status" value="1"/>
</dbReference>
<protein>
    <recommendedName>
        <fullName evidence="1">Polysaccharide pyruvyl transferase domain-containing protein</fullName>
    </recommendedName>
</protein>
<evidence type="ECO:0000313" key="2">
    <source>
        <dbReference type="EMBL" id="MBK5929426.1"/>
    </source>
</evidence>
<comment type="caution">
    <text evidence="2">The sequence shown here is derived from an EMBL/GenBank/DDBJ whole genome shotgun (WGS) entry which is preliminary data.</text>
</comment>
<dbReference type="EMBL" id="NHSF01000015">
    <property type="protein sequence ID" value="MBK5929426.1"/>
    <property type="molecule type" value="Genomic_DNA"/>
</dbReference>
<dbReference type="InterPro" id="IPR007345">
    <property type="entry name" value="Polysacch_pyruvyl_Trfase"/>
</dbReference>
<evidence type="ECO:0000313" key="3">
    <source>
        <dbReference type="Proteomes" id="UP001296967"/>
    </source>
</evidence>
<keyword evidence="3" id="KW-1185">Reference proteome</keyword>
<dbReference type="AlphaFoldDB" id="A0AAJ0UDD4"/>
<reference evidence="2" key="2">
    <citation type="journal article" date="2020" name="Microorganisms">
        <title>Osmotic Adaptation and Compatible Solute Biosynthesis of Phototrophic Bacteria as Revealed from Genome Analyses.</title>
        <authorList>
            <person name="Imhoff J.F."/>
            <person name="Rahn T."/>
            <person name="Kunzel S."/>
            <person name="Keller A."/>
            <person name="Neulinger S.C."/>
        </authorList>
    </citation>
    <scope>NUCLEOTIDE SEQUENCE</scope>
    <source>
        <strain evidence="2">DSM 4395</strain>
    </source>
</reference>
<accession>A0AAJ0UDD4</accession>
<gene>
    <name evidence="2" type="ORF">CCR82_02470</name>
</gene>
<dbReference type="PANTHER" id="PTHR36836:SF1">
    <property type="entry name" value="COLANIC ACID BIOSYNTHESIS PROTEIN WCAK"/>
    <property type="match status" value="1"/>
</dbReference>
<dbReference type="Proteomes" id="UP001296967">
    <property type="component" value="Unassembled WGS sequence"/>
</dbReference>
<dbReference type="Pfam" id="PF04230">
    <property type="entry name" value="PS_pyruv_trans"/>
    <property type="match status" value="1"/>
</dbReference>
<dbReference type="RefSeq" id="WP_201243783.1">
    <property type="nucleotide sequence ID" value="NZ_NHSF01000015.1"/>
</dbReference>
<evidence type="ECO:0000259" key="1">
    <source>
        <dbReference type="Pfam" id="PF04230"/>
    </source>
</evidence>
<name>A0AAJ0UDD4_HALSE</name>
<organism evidence="2 3">
    <name type="scientific">Halochromatium salexigens</name>
    <name type="common">Chromatium salexigens</name>
    <dbReference type="NCBI Taxonomy" id="49447"/>
    <lineage>
        <taxon>Bacteria</taxon>
        <taxon>Pseudomonadati</taxon>
        <taxon>Pseudomonadota</taxon>
        <taxon>Gammaproteobacteria</taxon>
        <taxon>Chromatiales</taxon>
        <taxon>Chromatiaceae</taxon>
        <taxon>Halochromatium</taxon>
    </lineage>
</organism>